<evidence type="ECO:0000313" key="2">
    <source>
        <dbReference type="Proteomes" id="UP001152622"/>
    </source>
</evidence>
<protein>
    <recommendedName>
        <fullName evidence="3">Mitochondrial ribosomal protein S28</fullName>
    </recommendedName>
</protein>
<evidence type="ECO:0000313" key="1">
    <source>
        <dbReference type="EMBL" id="KAJ8366120.1"/>
    </source>
</evidence>
<sequence length="197" mass="21734">MAALWKTVRSVSCGTYAGAFPRRAVSVRKTLFSTDSRGESGGDAEAEASASVAEKPKSGFAAAFELHSDLQQRQERTAGDGRQSPTNKSFAYMLRHSPLVQMGPAKDKIAVGKIFHVVEDDLYIDFGAKFHCVCKRPAVDGEKYQRGSRVRLRLVDLEMSSRFLGANTDTTLLEADAVLLGFIESRDSRSKEFRHLQ</sequence>
<dbReference type="PANTHER" id="PTHR13447:SF2">
    <property type="entry name" value="SMALL RIBOSOMAL SUBUNIT PROTEIN BS1M"/>
    <property type="match status" value="1"/>
</dbReference>
<dbReference type="Pfam" id="PF10246">
    <property type="entry name" value="MRP-S35"/>
    <property type="match status" value="1"/>
</dbReference>
<evidence type="ECO:0008006" key="3">
    <source>
        <dbReference type="Google" id="ProtNLM"/>
    </source>
</evidence>
<gene>
    <name evidence="1" type="ORF">SKAU_G00149510</name>
</gene>
<dbReference type="EMBL" id="JAINUF010000004">
    <property type="protein sequence ID" value="KAJ8366120.1"/>
    <property type="molecule type" value="Genomic_DNA"/>
</dbReference>
<dbReference type="Proteomes" id="UP001152622">
    <property type="component" value="Chromosome 4"/>
</dbReference>
<accession>A0A9Q1FUW5</accession>
<reference evidence="1" key="1">
    <citation type="journal article" date="2023" name="Science">
        <title>Genome structures resolve the early diversification of teleost fishes.</title>
        <authorList>
            <person name="Parey E."/>
            <person name="Louis A."/>
            <person name="Montfort J."/>
            <person name="Bouchez O."/>
            <person name="Roques C."/>
            <person name="Iampietro C."/>
            <person name="Lluch J."/>
            <person name="Castinel A."/>
            <person name="Donnadieu C."/>
            <person name="Desvignes T."/>
            <person name="Floi Bucao C."/>
            <person name="Jouanno E."/>
            <person name="Wen M."/>
            <person name="Mejri S."/>
            <person name="Dirks R."/>
            <person name="Jansen H."/>
            <person name="Henkel C."/>
            <person name="Chen W.J."/>
            <person name="Zahm M."/>
            <person name="Cabau C."/>
            <person name="Klopp C."/>
            <person name="Thompson A.W."/>
            <person name="Robinson-Rechavi M."/>
            <person name="Braasch I."/>
            <person name="Lecointre G."/>
            <person name="Bobe J."/>
            <person name="Postlethwait J.H."/>
            <person name="Berthelot C."/>
            <person name="Roest Crollius H."/>
            <person name="Guiguen Y."/>
        </authorList>
    </citation>
    <scope>NUCLEOTIDE SEQUENCE</scope>
    <source>
        <strain evidence="1">WJC10195</strain>
    </source>
</reference>
<dbReference type="GO" id="GO:0005763">
    <property type="term" value="C:mitochondrial small ribosomal subunit"/>
    <property type="evidence" value="ECO:0007669"/>
    <property type="project" value="TreeGrafter"/>
</dbReference>
<dbReference type="PANTHER" id="PTHR13447">
    <property type="entry name" value="MITOCHONDRIAL 28S RIBOSOMAL PROTEIN S28"/>
    <property type="match status" value="1"/>
</dbReference>
<proteinExistence type="predicted"/>
<organism evidence="1 2">
    <name type="scientific">Synaphobranchus kaupii</name>
    <name type="common">Kaup's arrowtooth eel</name>
    <dbReference type="NCBI Taxonomy" id="118154"/>
    <lineage>
        <taxon>Eukaryota</taxon>
        <taxon>Metazoa</taxon>
        <taxon>Chordata</taxon>
        <taxon>Craniata</taxon>
        <taxon>Vertebrata</taxon>
        <taxon>Euteleostomi</taxon>
        <taxon>Actinopterygii</taxon>
        <taxon>Neopterygii</taxon>
        <taxon>Teleostei</taxon>
        <taxon>Anguilliformes</taxon>
        <taxon>Synaphobranchidae</taxon>
        <taxon>Synaphobranchus</taxon>
    </lineage>
</organism>
<feature type="non-terminal residue" evidence="1">
    <location>
        <position position="197"/>
    </location>
</feature>
<comment type="caution">
    <text evidence="1">The sequence shown here is derived from an EMBL/GenBank/DDBJ whole genome shotgun (WGS) entry which is preliminary data.</text>
</comment>
<name>A0A9Q1FUW5_SYNKA</name>
<dbReference type="OrthoDB" id="6020229at2759"/>
<dbReference type="InterPro" id="IPR019375">
    <property type="entry name" value="Ribosomal_bS1m"/>
</dbReference>
<keyword evidence="2" id="KW-1185">Reference proteome</keyword>
<dbReference type="AlphaFoldDB" id="A0A9Q1FUW5"/>